<evidence type="ECO:0000256" key="3">
    <source>
        <dbReference type="HAMAP-Rule" id="MF_00360"/>
    </source>
</evidence>
<protein>
    <recommendedName>
        <fullName evidence="2 3">Small ribosomal subunit protein bS6</fullName>
    </recommendedName>
</protein>
<comment type="caution">
    <text evidence="4">The sequence shown here is derived from an EMBL/GenBank/DDBJ whole genome shotgun (WGS) entry which is preliminary data.</text>
</comment>
<keyword evidence="3" id="KW-0687">Ribonucleoprotein</keyword>
<dbReference type="InterPro" id="IPR035980">
    <property type="entry name" value="Ribosomal_bS6_sf"/>
</dbReference>
<evidence type="ECO:0000313" key="4">
    <source>
        <dbReference type="EMBL" id="PIV08318.1"/>
    </source>
</evidence>
<name>A0A2M7BS40_9BACT</name>
<keyword evidence="3 4" id="KW-0689">Ribosomal protein</keyword>
<dbReference type="InterPro" id="IPR014717">
    <property type="entry name" value="Transl_elong_EF1B/ribsomal_bS6"/>
</dbReference>
<keyword evidence="3" id="KW-0694">RNA-binding</keyword>
<evidence type="ECO:0000313" key="5">
    <source>
        <dbReference type="Proteomes" id="UP000230119"/>
    </source>
</evidence>
<dbReference type="NCBIfam" id="TIGR00166">
    <property type="entry name" value="S6"/>
    <property type="match status" value="1"/>
</dbReference>
<dbReference type="GO" id="GO:1990904">
    <property type="term" value="C:ribonucleoprotein complex"/>
    <property type="evidence" value="ECO:0007669"/>
    <property type="project" value="UniProtKB-KW"/>
</dbReference>
<dbReference type="GO" id="GO:0019843">
    <property type="term" value="F:rRNA binding"/>
    <property type="evidence" value="ECO:0007669"/>
    <property type="project" value="UniProtKB-UniRule"/>
</dbReference>
<dbReference type="GO" id="GO:0006412">
    <property type="term" value="P:translation"/>
    <property type="evidence" value="ECO:0007669"/>
    <property type="project" value="UniProtKB-UniRule"/>
</dbReference>
<keyword evidence="3" id="KW-0699">rRNA-binding</keyword>
<dbReference type="EMBL" id="PEVA01000145">
    <property type="protein sequence ID" value="PIV08318.1"/>
    <property type="molecule type" value="Genomic_DNA"/>
</dbReference>
<dbReference type="GO" id="GO:0005840">
    <property type="term" value="C:ribosome"/>
    <property type="evidence" value="ECO:0007669"/>
    <property type="project" value="UniProtKB-KW"/>
</dbReference>
<organism evidence="4 5">
    <name type="scientific">Candidatus Roizmanbacteria bacterium CG03_land_8_20_14_0_80_39_12</name>
    <dbReference type="NCBI Taxonomy" id="1974847"/>
    <lineage>
        <taxon>Bacteria</taxon>
        <taxon>Candidatus Roizmaniibacteriota</taxon>
    </lineage>
</organism>
<evidence type="ECO:0000256" key="1">
    <source>
        <dbReference type="ARBA" id="ARBA00009512"/>
    </source>
</evidence>
<dbReference type="SUPFAM" id="SSF54995">
    <property type="entry name" value="Ribosomal protein S6"/>
    <property type="match status" value="1"/>
</dbReference>
<comment type="similarity">
    <text evidence="1 3">Belongs to the bacterial ribosomal protein bS6 family.</text>
</comment>
<sequence>MGKNLMSKYDLTFLLNEEAELKTLKELVASLDCKIVSEEKWGEKTLAYPIKGLLKAVYCQWHLEMPKTNAMELRKRLQFNEKLIRYLLLAID</sequence>
<proteinExistence type="inferred from homology"/>
<dbReference type="Proteomes" id="UP000230119">
    <property type="component" value="Unassembled WGS sequence"/>
</dbReference>
<dbReference type="GO" id="GO:0003735">
    <property type="term" value="F:structural constituent of ribosome"/>
    <property type="evidence" value="ECO:0007669"/>
    <property type="project" value="InterPro"/>
</dbReference>
<dbReference type="Pfam" id="PF01250">
    <property type="entry name" value="Ribosomal_S6"/>
    <property type="match status" value="1"/>
</dbReference>
<dbReference type="InterPro" id="IPR020814">
    <property type="entry name" value="Ribosomal_S6_plastid/chlpt"/>
</dbReference>
<comment type="function">
    <text evidence="3">Binds together with bS18 to 16S ribosomal RNA.</text>
</comment>
<accession>A0A2M7BS40</accession>
<dbReference type="AlphaFoldDB" id="A0A2M7BS40"/>
<evidence type="ECO:0000256" key="2">
    <source>
        <dbReference type="ARBA" id="ARBA00035294"/>
    </source>
</evidence>
<dbReference type="InterPro" id="IPR000529">
    <property type="entry name" value="Ribosomal_bS6"/>
</dbReference>
<gene>
    <name evidence="3 4" type="primary">rpsF</name>
    <name evidence="4" type="ORF">COS52_03320</name>
</gene>
<dbReference type="Gene3D" id="3.30.70.60">
    <property type="match status" value="1"/>
</dbReference>
<dbReference type="CDD" id="cd00473">
    <property type="entry name" value="bS6"/>
    <property type="match status" value="1"/>
</dbReference>
<reference evidence="5" key="1">
    <citation type="submission" date="2017-09" db="EMBL/GenBank/DDBJ databases">
        <title>Depth-based differentiation of microbial function through sediment-hosted aquifers and enrichment of novel symbionts in the deep terrestrial subsurface.</title>
        <authorList>
            <person name="Probst A.J."/>
            <person name="Ladd B."/>
            <person name="Jarett J.K."/>
            <person name="Geller-Mcgrath D.E."/>
            <person name="Sieber C.M.K."/>
            <person name="Emerson J.B."/>
            <person name="Anantharaman K."/>
            <person name="Thomas B.C."/>
            <person name="Malmstrom R."/>
            <person name="Stieglmeier M."/>
            <person name="Klingl A."/>
            <person name="Woyke T."/>
            <person name="Ryan C.M."/>
            <person name="Banfield J.F."/>
        </authorList>
    </citation>
    <scope>NUCLEOTIDE SEQUENCE [LARGE SCALE GENOMIC DNA]</scope>
</reference>
<dbReference type="HAMAP" id="MF_00360">
    <property type="entry name" value="Ribosomal_bS6"/>
    <property type="match status" value="1"/>
</dbReference>